<keyword evidence="4" id="KW-1185">Reference proteome</keyword>
<sequence length="80" mass="8233">MKPGSALAGLVLNCMELSPSPPPPPAPLLLLLLLALAVDSRALSRSRSLRTTPPLTSNSVSSDCRQRRGGRGVDGGAGEK</sequence>
<evidence type="ECO:0000313" key="3">
    <source>
        <dbReference type="EMBL" id="KAL0204577.1"/>
    </source>
</evidence>
<evidence type="ECO:0000256" key="2">
    <source>
        <dbReference type="SAM" id="SignalP"/>
    </source>
</evidence>
<name>A0ABD0S1A2_CIRMR</name>
<evidence type="ECO:0000313" key="4">
    <source>
        <dbReference type="Proteomes" id="UP001529510"/>
    </source>
</evidence>
<dbReference type="Proteomes" id="UP001529510">
    <property type="component" value="Unassembled WGS sequence"/>
</dbReference>
<reference evidence="3 4" key="1">
    <citation type="submission" date="2024-05" db="EMBL/GenBank/DDBJ databases">
        <title>Genome sequencing and assembly of Indian major carp, Cirrhinus mrigala (Hamilton, 1822).</title>
        <authorList>
            <person name="Mohindra V."/>
            <person name="Chowdhury L.M."/>
            <person name="Lal K."/>
            <person name="Jena J.K."/>
        </authorList>
    </citation>
    <scope>NUCLEOTIDE SEQUENCE [LARGE SCALE GENOMIC DNA]</scope>
    <source>
        <strain evidence="3">CM1030</strain>
        <tissue evidence="3">Blood</tissue>
    </source>
</reference>
<dbReference type="EMBL" id="JAMKFB020000001">
    <property type="protein sequence ID" value="KAL0204577.1"/>
    <property type="molecule type" value="Genomic_DNA"/>
</dbReference>
<organism evidence="3 4">
    <name type="scientific">Cirrhinus mrigala</name>
    <name type="common">Mrigala</name>
    <dbReference type="NCBI Taxonomy" id="683832"/>
    <lineage>
        <taxon>Eukaryota</taxon>
        <taxon>Metazoa</taxon>
        <taxon>Chordata</taxon>
        <taxon>Craniata</taxon>
        <taxon>Vertebrata</taxon>
        <taxon>Euteleostomi</taxon>
        <taxon>Actinopterygii</taxon>
        <taxon>Neopterygii</taxon>
        <taxon>Teleostei</taxon>
        <taxon>Ostariophysi</taxon>
        <taxon>Cypriniformes</taxon>
        <taxon>Cyprinidae</taxon>
        <taxon>Labeoninae</taxon>
        <taxon>Labeonini</taxon>
        <taxon>Cirrhinus</taxon>
    </lineage>
</organism>
<keyword evidence="2" id="KW-0732">Signal</keyword>
<accession>A0ABD0S1A2</accession>
<feature type="non-terminal residue" evidence="3">
    <location>
        <position position="80"/>
    </location>
</feature>
<protein>
    <submittedName>
        <fullName evidence="3">Uncharacterized protein</fullName>
    </submittedName>
</protein>
<dbReference type="AlphaFoldDB" id="A0ABD0S1A2"/>
<feature type="compositionally biased region" description="Low complexity" evidence="1">
    <location>
        <begin position="43"/>
        <end position="57"/>
    </location>
</feature>
<proteinExistence type="predicted"/>
<feature type="region of interest" description="Disordered" evidence="1">
    <location>
        <begin position="43"/>
        <end position="80"/>
    </location>
</feature>
<evidence type="ECO:0000256" key="1">
    <source>
        <dbReference type="SAM" id="MobiDB-lite"/>
    </source>
</evidence>
<comment type="caution">
    <text evidence="3">The sequence shown here is derived from an EMBL/GenBank/DDBJ whole genome shotgun (WGS) entry which is preliminary data.</text>
</comment>
<feature type="chain" id="PRO_5044871211" evidence="2">
    <location>
        <begin position="43"/>
        <end position="80"/>
    </location>
</feature>
<feature type="signal peptide" evidence="2">
    <location>
        <begin position="1"/>
        <end position="42"/>
    </location>
</feature>
<gene>
    <name evidence="3" type="ORF">M9458_002595</name>
</gene>